<dbReference type="InterPro" id="IPR038765">
    <property type="entry name" value="Papain-like_cys_pep_sf"/>
</dbReference>
<sequence>MKNSAKVDRYKINDEFQRLQTEVEELGAYLRNNRGEGNCLFHAIADQLRIQGVNADTIRREACNYVLQHLQQAQGFFTDGESPVQYAHQTSNDGVQGDGRIFWAICAFYHIRIRVRMVGGITFEEGNQNDRVVEIGYLANIHYVSIRYD</sequence>
<dbReference type="Gene3D" id="3.90.70.80">
    <property type="match status" value="1"/>
</dbReference>
<evidence type="ECO:0000313" key="3">
    <source>
        <dbReference type="Proteomes" id="UP000324800"/>
    </source>
</evidence>
<name>A0A5J4V6U4_9EUKA</name>
<dbReference type="SUPFAM" id="SSF54001">
    <property type="entry name" value="Cysteine proteinases"/>
    <property type="match status" value="1"/>
</dbReference>
<accession>A0A5J4V6U4</accession>
<dbReference type="AlphaFoldDB" id="A0A5J4V6U4"/>
<dbReference type="OrthoDB" id="6158363at2759"/>
<evidence type="ECO:0000313" key="2">
    <source>
        <dbReference type="EMBL" id="KAA6377805.1"/>
    </source>
</evidence>
<protein>
    <recommendedName>
        <fullName evidence="1">OTU domain-containing protein</fullName>
    </recommendedName>
</protein>
<dbReference type="Pfam" id="PF02338">
    <property type="entry name" value="OTU"/>
    <property type="match status" value="1"/>
</dbReference>
<evidence type="ECO:0000259" key="1">
    <source>
        <dbReference type="PROSITE" id="PS50802"/>
    </source>
</evidence>
<reference evidence="2 3" key="1">
    <citation type="submission" date="2019-03" db="EMBL/GenBank/DDBJ databases">
        <title>Single cell metagenomics reveals metabolic interactions within the superorganism composed of flagellate Streblomastix strix and complex community of Bacteroidetes bacteria on its surface.</title>
        <authorList>
            <person name="Treitli S.C."/>
            <person name="Kolisko M."/>
            <person name="Husnik F."/>
            <person name="Keeling P."/>
            <person name="Hampl V."/>
        </authorList>
    </citation>
    <scope>NUCLEOTIDE SEQUENCE [LARGE SCALE GENOMIC DNA]</scope>
    <source>
        <strain evidence="2">ST1C</strain>
    </source>
</reference>
<dbReference type="InterPro" id="IPR003323">
    <property type="entry name" value="OTU_dom"/>
</dbReference>
<dbReference type="PROSITE" id="PS50802">
    <property type="entry name" value="OTU"/>
    <property type="match status" value="1"/>
</dbReference>
<proteinExistence type="predicted"/>
<dbReference type="Proteomes" id="UP000324800">
    <property type="component" value="Unassembled WGS sequence"/>
</dbReference>
<organism evidence="2 3">
    <name type="scientific">Streblomastix strix</name>
    <dbReference type="NCBI Taxonomy" id="222440"/>
    <lineage>
        <taxon>Eukaryota</taxon>
        <taxon>Metamonada</taxon>
        <taxon>Preaxostyla</taxon>
        <taxon>Oxymonadida</taxon>
        <taxon>Streblomastigidae</taxon>
        <taxon>Streblomastix</taxon>
    </lineage>
</organism>
<dbReference type="CDD" id="cd22758">
    <property type="entry name" value="OTU_232R-like"/>
    <property type="match status" value="1"/>
</dbReference>
<dbReference type="EMBL" id="SNRW01009573">
    <property type="protein sequence ID" value="KAA6377805.1"/>
    <property type="molecule type" value="Genomic_DNA"/>
</dbReference>
<gene>
    <name evidence="2" type="ORF">EZS28_026669</name>
</gene>
<feature type="domain" description="OTU" evidence="1">
    <location>
        <begin position="28"/>
        <end position="135"/>
    </location>
</feature>
<comment type="caution">
    <text evidence="2">The sequence shown here is derived from an EMBL/GenBank/DDBJ whole genome shotgun (WGS) entry which is preliminary data.</text>
</comment>